<protein>
    <submittedName>
        <fullName evidence="1">Type I-E CRISPR-associated protein Cse1/CasA</fullName>
    </submittedName>
</protein>
<reference evidence="1 2" key="1">
    <citation type="submission" date="2016-07" db="EMBL/GenBank/DDBJ databases">
        <title>Draft genome sequence of Prauserella sp. YIM 121212, isolated from alkaline soil.</title>
        <authorList>
            <person name="Ruckert C."/>
            <person name="Albersmeier A."/>
            <person name="Jiang C.-L."/>
            <person name="Jiang Y."/>
            <person name="Kalinowski J."/>
            <person name="Schneider O."/>
            <person name="Winkler A."/>
            <person name="Zotchev S.B."/>
        </authorList>
    </citation>
    <scope>NUCLEOTIDE SEQUENCE [LARGE SCALE GENOMIC DNA]</scope>
    <source>
        <strain evidence="1 2">YIM 121212</strain>
    </source>
</reference>
<dbReference type="Gene3D" id="1.10.132.100">
    <property type="match status" value="1"/>
</dbReference>
<accession>A0A318LD51</accession>
<dbReference type="RefSeq" id="WP_110343650.1">
    <property type="nucleotide sequence ID" value="NZ_MASU01000021.1"/>
</dbReference>
<comment type="caution">
    <text evidence="1">The sequence shown here is derived from an EMBL/GenBank/DDBJ whole genome shotgun (WGS) entry which is preliminary data.</text>
</comment>
<dbReference type="NCBIfam" id="TIGR02547">
    <property type="entry name" value="casA_cse1"/>
    <property type="match status" value="1"/>
</dbReference>
<organism evidence="1 2">
    <name type="scientific">Prauserella flavalba</name>
    <dbReference type="NCBI Taxonomy" id="1477506"/>
    <lineage>
        <taxon>Bacteria</taxon>
        <taxon>Bacillati</taxon>
        <taxon>Actinomycetota</taxon>
        <taxon>Actinomycetes</taxon>
        <taxon>Pseudonocardiales</taxon>
        <taxon>Pseudonocardiaceae</taxon>
        <taxon>Prauserella</taxon>
    </lineage>
</organism>
<sequence length="550" mass="60292">MIESDTSTSELPSFNLIEQPWLLARDQNGETSELSLVDVLRRSSQLAGLVGDVPTQVFALTRVLLAVLHGALRGPSTVEYWEALWEAESLPMDTIEGYLNRNRDRFELFHETTPFMQVAGLRTAKGEWSDLSKLVADVPNGRSFFTTRLAKDLSLSYAEAARWLVHCQAFDPSGIKSGAVGDDRVKGGRGYPIGVSWCGQLGGLLPEGRTLRDTLLLNLIPHEISNHTSVVDVPSWERPPLGPGEQDPEFLKPAGPVALFTWQSRRIRLNPQNGTVISVLICNGDKLAPQNMHTTETHSAWRYSDPQSKKFKTTVYMPLKHNEERAIWRGLASMLPDYARGQGAEAARRLTATVTEWLGYLATEEILDRTYPIRVRTLGITYGSNESVIDEVIDDALSIQAVLAARDAEPLKGVAESCVEASENAAKALGFLAADLTVAAGGDPAGPRARAAEDAYAALDPLFREWLSALGPDSDPTERQISWHRTARETVGRLGQDLVRAASPASWVGRVHNKRVYTTAHADARFRTALREALPMAGVSEESPVNKPAA</sequence>
<dbReference type="Pfam" id="PF09481">
    <property type="entry name" value="CRISPR_Cse1"/>
    <property type="match status" value="1"/>
</dbReference>
<keyword evidence="2" id="KW-1185">Reference proteome</keyword>
<dbReference type="EMBL" id="MASU01000021">
    <property type="protein sequence ID" value="PXY18439.1"/>
    <property type="molecule type" value="Genomic_DNA"/>
</dbReference>
<dbReference type="CDD" id="cd09729">
    <property type="entry name" value="Cse1_I-E"/>
    <property type="match status" value="1"/>
</dbReference>
<evidence type="ECO:0000313" key="2">
    <source>
        <dbReference type="Proteomes" id="UP000247892"/>
    </source>
</evidence>
<dbReference type="OrthoDB" id="3187690at2"/>
<evidence type="ECO:0000313" key="1">
    <source>
        <dbReference type="EMBL" id="PXY18439.1"/>
    </source>
</evidence>
<gene>
    <name evidence="1" type="ORF">BA062_35600</name>
</gene>
<name>A0A318LD51_9PSEU</name>
<dbReference type="InterPro" id="IPR013381">
    <property type="entry name" value="CRISPR-assoc_prot_Cse1"/>
</dbReference>
<dbReference type="Proteomes" id="UP000247892">
    <property type="component" value="Unassembled WGS sequence"/>
</dbReference>
<dbReference type="AlphaFoldDB" id="A0A318LD51"/>
<proteinExistence type="predicted"/>